<feature type="transmembrane region" description="Helical" evidence="1">
    <location>
        <begin position="365"/>
        <end position="383"/>
    </location>
</feature>
<feature type="transmembrane region" description="Helical" evidence="1">
    <location>
        <begin position="181"/>
        <end position="205"/>
    </location>
</feature>
<keyword evidence="1" id="KW-0812">Transmembrane</keyword>
<evidence type="ECO:0000256" key="1">
    <source>
        <dbReference type="SAM" id="Phobius"/>
    </source>
</evidence>
<accession>A0A9P6NDI5</accession>
<feature type="transmembrane region" description="Helical" evidence="1">
    <location>
        <begin position="94"/>
        <end position="113"/>
    </location>
</feature>
<keyword evidence="1" id="KW-1133">Transmembrane helix</keyword>
<protein>
    <submittedName>
        <fullName evidence="2">Uncharacterized protein</fullName>
    </submittedName>
</protein>
<evidence type="ECO:0000313" key="3">
    <source>
        <dbReference type="Proteomes" id="UP000886653"/>
    </source>
</evidence>
<name>A0A9P6NDI5_9BASI</name>
<gene>
    <name evidence="2" type="ORF">CROQUDRAFT_659541</name>
</gene>
<feature type="transmembrane region" description="Helical" evidence="1">
    <location>
        <begin position="133"/>
        <end position="160"/>
    </location>
</feature>
<dbReference type="Proteomes" id="UP000886653">
    <property type="component" value="Unassembled WGS sequence"/>
</dbReference>
<feature type="transmembrane region" description="Helical" evidence="1">
    <location>
        <begin position="326"/>
        <end position="353"/>
    </location>
</feature>
<feature type="transmembrane region" description="Helical" evidence="1">
    <location>
        <begin position="260"/>
        <end position="281"/>
    </location>
</feature>
<keyword evidence="3" id="KW-1185">Reference proteome</keyword>
<organism evidence="2 3">
    <name type="scientific">Cronartium quercuum f. sp. fusiforme G11</name>
    <dbReference type="NCBI Taxonomy" id="708437"/>
    <lineage>
        <taxon>Eukaryota</taxon>
        <taxon>Fungi</taxon>
        <taxon>Dikarya</taxon>
        <taxon>Basidiomycota</taxon>
        <taxon>Pucciniomycotina</taxon>
        <taxon>Pucciniomycetes</taxon>
        <taxon>Pucciniales</taxon>
        <taxon>Coleosporiaceae</taxon>
        <taxon>Cronartium</taxon>
    </lineage>
</organism>
<feature type="transmembrane region" description="Helical" evidence="1">
    <location>
        <begin position="40"/>
        <end position="65"/>
    </location>
</feature>
<sequence length="464" mass="52051">MSSIVDLFANIPPGVNPYTLPISHLKNSRYPPVPRSTFKILTVFAVIHLLITWVSCMVVVGPLMYNKSKRQKYLWLMKSAYASKAQVPFRVPNSVFAVTITQLVSSIFCLLYISVDYAALQSPVIAKKVYLFAWLQLMWVFGFFGYWITGWAGLCTILCSPIDRVPRLLRPLVNRPHIVNLFHFIFPAIVTAGTFVWIPFLVLAYRNESEAYYNLHAMVVSAAEKHEAGQSSDLSQLMGSLAYFIQMNKKLNSRLQWNSFYWAGISFFTLFFCVVSGLSLIKLIRRSTAKVEQLKPTLTQVKQSGVETSTQPEPGNIALALRKCHIYVLCHSAVMMTSIVCTILACLVTAVKANSAVLTSEWRSLGAWLYHACGVIVAIALILQSWRMFTGLDIIITESQPGNTTIDEFDGTSSSDEDYGDLDEFTTHDADAKEMPQRSSVQIRQALVGVRVQRAQVLVVREAF</sequence>
<reference evidence="2" key="1">
    <citation type="submission" date="2013-11" db="EMBL/GenBank/DDBJ databases">
        <title>Genome sequence of the fusiform rust pathogen reveals effectors for host alternation and coevolution with pine.</title>
        <authorList>
            <consortium name="DOE Joint Genome Institute"/>
            <person name="Smith K."/>
            <person name="Pendleton A."/>
            <person name="Kubisiak T."/>
            <person name="Anderson C."/>
            <person name="Salamov A."/>
            <person name="Aerts A."/>
            <person name="Riley R."/>
            <person name="Clum A."/>
            <person name="Lindquist E."/>
            <person name="Ence D."/>
            <person name="Campbell M."/>
            <person name="Kronenberg Z."/>
            <person name="Feau N."/>
            <person name="Dhillon B."/>
            <person name="Hamelin R."/>
            <person name="Burleigh J."/>
            <person name="Smith J."/>
            <person name="Yandell M."/>
            <person name="Nelson C."/>
            <person name="Grigoriev I."/>
            <person name="Davis J."/>
        </authorList>
    </citation>
    <scope>NUCLEOTIDE SEQUENCE</scope>
    <source>
        <strain evidence="2">G11</strain>
    </source>
</reference>
<comment type="caution">
    <text evidence="2">The sequence shown here is derived from an EMBL/GenBank/DDBJ whole genome shotgun (WGS) entry which is preliminary data.</text>
</comment>
<dbReference type="EMBL" id="MU167289">
    <property type="protein sequence ID" value="KAG0144735.1"/>
    <property type="molecule type" value="Genomic_DNA"/>
</dbReference>
<proteinExistence type="predicted"/>
<keyword evidence="1" id="KW-0472">Membrane</keyword>
<dbReference type="AlphaFoldDB" id="A0A9P6NDI5"/>
<evidence type="ECO:0000313" key="2">
    <source>
        <dbReference type="EMBL" id="KAG0144735.1"/>
    </source>
</evidence>